<feature type="domain" description="NACHT" evidence="5">
    <location>
        <begin position="93"/>
        <end position="236"/>
    </location>
</feature>
<feature type="repeat" description="ANK" evidence="3">
    <location>
        <begin position="875"/>
        <end position="907"/>
    </location>
</feature>
<feature type="repeat" description="ANK" evidence="3">
    <location>
        <begin position="582"/>
        <end position="609"/>
    </location>
</feature>
<dbReference type="PANTHER" id="PTHR24198:SF165">
    <property type="entry name" value="ANKYRIN REPEAT-CONTAINING PROTEIN-RELATED"/>
    <property type="match status" value="1"/>
</dbReference>
<keyword evidence="2 3" id="KW-0040">ANK repeat</keyword>
<dbReference type="InterPro" id="IPR007111">
    <property type="entry name" value="NACHT_NTPase"/>
</dbReference>
<accession>A0AAW0A104</accession>
<evidence type="ECO:0000256" key="4">
    <source>
        <dbReference type="SAM" id="MobiDB-lite"/>
    </source>
</evidence>
<feature type="repeat" description="ANK" evidence="3">
    <location>
        <begin position="775"/>
        <end position="807"/>
    </location>
</feature>
<name>A0AAW0A104_9AGAR</name>
<feature type="repeat" description="ANK" evidence="3">
    <location>
        <begin position="709"/>
        <end position="741"/>
    </location>
</feature>
<sequence length="987" mass="108709">SVHGGVGGPGGLGGQHGGSGGVGNGPHVAIHDSTVHLNNGEQSDDQKQKVLGWLSPFNFFQRQNDIFETCQEGTGQWFLSSRNFKTWLLSPQKVLWCEGIQGSGKTALLSLVIDYIQNTYITSSSTGFAWLYLDYKEDQVQTKANLFASICHQLWVGKPIPVLLQDLYTKHLARKTRPTLNDIVNVLQITLLEHSRMYLVIDALDEFSDPERAGFLSKLAKIIKQFPVHLLITVRPHSVSHNYFPHIQRIEIEAQQEDITRYVEDQLQILPNVISLMKLRPSLLQEIIQAVGRDVYGMFLLAKLRMASLAAQTNIASLLKAITELPRNLTTAYLITMDRINSQSETYKELAHRTLMWVSNAIRPLSVAELCQILAVEPGDTSLDLVKAPHIDIILAACAGLVTIDKEISIVRLVHYTAQDWLQSWFPDADNKIALTCFQYLEFFDISDLWSFDENKYPLVIYSQHCIEHTKRTGSCQMELLGQVEKFASKAYMWLKQWKGLGWYDTIPFWRAGPWPEAQKDFPTLVLAAAGNLQSMTWYLLTEMQFDTRHYKCALSLAAYKGHCEIVQLLLSLEIVNPQWGLYYATRENQPRIVKMLLDAGADPNIVSGLYGTALHVAVCNGSEPIVKMLLDAGADPKNVGAMYETALFAAVKRDFEYIVKMLLDAGADANIVRERYGTVLHVAVCNISEHTVKMLLDAGADVNIVNCHYGTALHTAAKNSSEPIVKMLLEAGANTNIVGGMYGTALQAAADDSSETIVKMLLDSGADPDIIGGMYHTALLAAVERNFEPIVKMLLDAGADPNIVEDSHYGSALQTAAKNSSEHIVKMLLDAGAHTNIVGGYFKTALHAAAYQSSEPIVNMLLDAGAETNIVGGVYDTALLVAVEMDSEPIVKILLNAGADVNIVGGRYGTALQAAIACIRNEPSSELIVKLLLDAGADPNVKGSIYKSALQAAKTQGLQTIEQMLLKAGAISTDYDEEFEVNEYCE</sequence>
<proteinExistence type="predicted"/>
<dbReference type="Pfam" id="PF12796">
    <property type="entry name" value="Ank_2"/>
    <property type="match status" value="3"/>
</dbReference>
<dbReference type="PANTHER" id="PTHR24198">
    <property type="entry name" value="ANKYRIN REPEAT AND PROTEIN KINASE DOMAIN-CONTAINING PROTEIN"/>
    <property type="match status" value="1"/>
</dbReference>
<dbReference type="Pfam" id="PF00023">
    <property type="entry name" value="Ank"/>
    <property type="match status" value="1"/>
</dbReference>
<dbReference type="EMBL" id="JAWWNJ010000095">
    <property type="protein sequence ID" value="KAK6996897.1"/>
    <property type="molecule type" value="Genomic_DNA"/>
</dbReference>
<feature type="repeat" description="ANK" evidence="3">
    <location>
        <begin position="676"/>
        <end position="708"/>
    </location>
</feature>
<dbReference type="SMART" id="SM00248">
    <property type="entry name" value="ANK"/>
    <property type="match status" value="12"/>
</dbReference>
<dbReference type="Proteomes" id="UP001362999">
    <property type="component" value="Unassembled WGS sequence"/>
</dbReference>
<dbReference type="InterPro" id="IPR056884">
    <property type="entry name" value="NPHP3-like_N"/>
</dbReference>
<evidence type="ECO:0000256" key="2">
    <source>
        <dbReference type="ARBA" id="ARBA00023043"/>
    </source>
</evidence>
<evidence type="ECO:0000259" key="5">
    <source>
        <dbReference type="PROSITE" id="PS50837"/>
    </source>
</evidence>
<dbReference type="Pfam" id="PF22939">
    <property type="entry name" value="WHD_GPIID"/>
    <property type="match status" value="1"/>
</dbReference>
<dbReference type="InterPro" id="IPR036770">
    <property type="entry name" value="Ankyrin_rpt-contain_sf"/>
</dbReference>
<reference evidence="6 7" key="1">
    <citation type="journal article" date="2024" name="J Genomics">
        <title>Draft genome sequencing and assembly of Favolaschia claudopus CIRM-BRFM 2984 isolated from oak limbs.</title>
        <authorList>
            <person name="Navarro D."/>
            <person name="Drula E."/>
            <person name="Chaduli D."/>
            <person name="Cazenave R."/>
            <person name="Ahrendt S."/>
            <person name="Wang J."/>
            <person name="Lipzen A."/>
            <person name="Daum C."/>
            <person name="Barry K."/>
            <person name="Grigoriev I.V."/>
            <person name="Favel A."/>
            <person name="Rosso M.N."/>
            <person name="Martin F."/>
        </authorList>
    </citation>
    <scope>NUCLEOTIDE SEQUENCE [LARGE SCALE GENOMIC DNA]</scope>
    <source>
        <strain evidence="6 7">CIRM-BRFM 2984</strain>
    </source>
</reference>
<dbReference type="Gene3D" id="1.25.40.20">
    <property type="entry name" value="Ankyrin repeat-containing domain"/>
    <property type="match status" value="2"/>
</dbReference>
<gene>
    <name evidence="6" type="ORF">R3P38DRAFT_2564639</name>
</gene>
<feature type="non-terminal residue" evidence="6">
    <location>
        <position position="1"/>
    </location>
</feature>
<keyword evidence="7" id="KW-1185">Reference proteome</keyword>
<evidence type="ECO:0000256" key="3">
    <source>
        <dbReference type="PROSITE-ProRule" id="PRU00023"/>
    </source>
</evidence>
<dbReference type="AlphaFoldDB" id="A0AAW0A104"/>
<dbReference type="SUPFAM" id="SSF52540">
    <property type="entry name" value="P-loop containing nucleoside triphosphate hydrolases"/>
    <property type="match status" value="1"/>
</dbReference>
<feature type="repeat" description="ANK" evidence="3">
    <location>
        <begin position="643"/>
        <end position="675"/>
    </location>
</feature>
<feature type="region of interest" description="Disordered" evidence="4">
    <location>
        <begin position="1"/>
        <end position="25"/>
    </location>
</feature>
<dbReference type="PROSITE" id="PS50297">
    <property type="entry name" value="ANK_REP_REGION"/>
    <property type="match status" value="5"/>
</dbReference>
<dbReference type="PROSITE" id="PS50837">
    <property type="entry name" value="NACHT"/>
    <property type="match status" value="1"/>
</dbReference>
<feature type="repeat" description="ANK" evidence="3">
    <location>
        <begin position="842"/>
        <end position="874"/>
    </location>
</feature>
<comment type="caution">
    <text evidence="6">The sequence shown here is derived from an EMBL/GenBank/DDBJ whole genome shotgun (WGS) entry which is preliminary data.</text>
</comment>
<keyword evidence="1" id="KW-0677">Repeat</keyword>
<feature type="repeat" description="ANK" evidence="3">
    <location>
        <begin position="745"/>
        <end position="774"/>
    </location>
</feature>
<protein>
    <submittedName>
        <fullName evidence="6">Arp ankyrin repeat protein</fullName>
    </submittedName>
</protein>
<evidence type="ECO:0000313" key="6">
    <source>
        <dbReference type="EMBL" id="KAK6996897.1"/>
    </source>
</evidence>
<dbReference type="InterPro" id="IPR054471">
    <property type="entry name" value="GPIID_WHD"/>
</dbReference>
<feature type="compositionally biased region" description="Gly residues" evidence="4">
    <location>
        <begin position="1"/>
        <end position="24"/>
    </location>
</feature>
<dbReference type="SUPFAM" id="SSF48403">
    <property type="entry name" value="Ankyrin repeat"/>
    <property type="match status" value="2"/>
</dbReference>
<dbReference type="InterPro" id="IPR002110">
    <property type="entry name" value="Ankyrin_rpt"/>
</dbReference>
<evidence type="ECO:0000313" key="7">
    <source>
        <dbReference type="Proteomes" id="UP001362999"/>
    </source>
</evidence>
<feature type="repeat" description="ANK" evidence="3">
    <location>
        <begin position="613"/>
        <end position="642"/>
    </location>
</feature>
<dbReference type="Pfam" id="PF24883">
    <property type="entry name" value="NPHP3_N"/>
    <property type="match status" value="1"/>
</dbReference>
<dbReference type="PROSITE" id="PS50088">
    <property type="entry name" value="ANK_REPEAT"/>
    <property type="match status" value="10"/>
</dbReference>
<evidence type="ECO:0000256" key="1">
    <source>
        <dbReference type="ARBA" id="ARBA00022737"/>
    </source>
</evidence>
<dbReference type="Gene3D" id="3.40.50.300">
    <property type="entry name" value="P-loop containing nucleotide triphosphate hydrolases"/>
    <property type="match status" value="1"/>
</dbReference>
<feature type="repeat" description="ANK" evidence="3">
    <location>
        <begin position="809"/>
        <end position="841"/>
    </location>
</feature>
<dbReference type="InterPro" id="IPR027417">
    <property type="entry name" value="P-loop_NTPase"/>
</dbReference>
<organism evidence="6 7">
    <name type="scientific">Favolaschia claudopus</name>
    <dbReference type="NCBI Taxonomy" id="2862362"/>
    <lineage>
        <taxon>Eukaryota</taxon>
        <taxon>Fungi</taxon>
        <taxon>Dikarya</taxon>
        <taxon>Basidiomycota</taxon>
        <taxon>Agaricomycotina</taxon>
        <taxon>Agaricomycetes</taxon>
        <taxon>Agaricomycetidae</taxon>
        <taxon>Agaricales</taxon>
        <taxon>Marasmiineae</taxon>
        <taxon>Mycenaceae</taxon>
        <taxon>Favolaschia</taxon>
    </lineage>
</organism>